<reference evidence="9" key="1">
    <citation type="submission" date="2022-06" db="EMBL/GenBank/DDBJ databases">
        <authorList>
            <person name="Berger JAMES D."/>
            <person name="Berger JAMES D."/>
        </authorList>
    </citation>
    <scope>NUCLEOTIDE SEQUENCE [LARGE SCALE GENOMIC DNA]</scope>
</reference>
<feature type="region of interest" description="Disordered" evidence="7">
    <location>
        <begin position="894"/>
        <end position="937"/>
    </location>
</feature>
<dbReference type="InterPro" id="IPR050494">
    <property type="entry name" value="Ser_Thr_dual-spec_kinase"/>
</dbReference>
<name>A0AA85J8F2_TRIRE</name>
<evidence type="ECO:0000256" key="1">
    <source>
        <dbReference type="ARBA" id="ARBA00022527"/>
    </source>
</evidence>
<dbReference type="InterPro" id="IPR008271">
    <property type="entry name" value="Ser/Thr_kinase_AS"/>
</dbReference>
<feature type="compositionally biased region" description="Low complexity" evidence="7">
    <location>
        <begin position="1193"/>
        <end position="1211"/>
    </location>
</feature>
<feature type="region of interest" description="Disordered" evidence="7">
    <location>
        <begin position="520"/>
        <end position="574"/>
    </location>
</feature>
<evidence type="ECO:0000256" key="7">
    <source>
        <dbReference type="SAM" id="MobiDB-lite"/>
    </source>
</evidence>
<proteinExistence type="predicted"/>
<feature type="compositionally biased region" description="Low complexity" evidence="7">
    <location>
        <begin position="558"/>
        <end position="568"/>
    </location>
</feature>
<dbReference type="Proteomes" id="UP000050795">
    <property type="component" value="Unassembled WGS sequence"/>
</dbReference>
<dbReference type="SMART" id="SM00220">
    <property type="entry name" value="S_TKc"/>
    <property type="match status" value="1"/>
</dbReference>
<keyword evidence="5 6" id="KW-0067">ATP-binding</keyword>
<organism evidence="9 10">
    <name type="scientific">Trichobilharzia regenti</name>
    <name type="common">Nasal bird schistosome</name>
    <dbReference type="NCBI Taxonomy" id="157069"/>
    <lineage>
        <taxon>Eukaryota</taxon>
        <taxon>Metazoa</taxon>
        <taxon>Spiralia</taxon>
        <taxon>Lophotrochozoa</taxon>
        <taxon>Platyhelminthes</taxon>
        <taxon>Trematoda</taxon>
        <taxon>Digenea</taxon>
        <taxon>Strigeidida</taxon>
        <taxon>Schistosomatoidea</taxon>
        <taxon>Schistosomatidae</taxon>
        <taxon>Trichobilharzia</taxon>
    </lineage>
</organism>
<evidence type="ECO:0000313" key="9">
    <source>
        <dbReference type="Proteomes" id="UP000050795"/>
    </source>
</evidence>
<evidence type="ECO:0000256" key="5">
    <source>
        <dbReference type="ARBA" id="ARBA00022840"/>
    </source>
</evidence>
<keyword evidence="4" id="KW-0418">Kinase</keyword>
<evidence type="ECO:0000256" key="2">
    <source>
        <dbReference type="ARBA" id="ARBA00022679"/>
    </source>
</evidence>
<reference evidence="10 11" key="2">
    <citation type="submission" date="2023-11" db="UniProtKB">
        <authorList>
            <consortium name="WormBaseParasite"/>
        </authorList>
    </citation>
    <scope>IDENTIFICATION</scope>
</reference>
<dbReference type="PANTHER" id="PTHR24058:SF28">
    <property type="entry name" value="SERINE_THREONINE-PROTEIN KINASE MINIBRAIN"/>
    <property type="match status" value="1"/>
</dbReference>
<dbReference type="GO" id="GO:0004674">
    <property type="term" value="F:protein serine/threonine kinase activity"/>
    <property type="evidence" value="ECO:0007669"/>
    <property type="project" value="UniProtKB-KW"/>
</dbReference>
<dbReference type="SUPFAM" id="SSF56112">
    <property type="entry name" value="Protein kinase-like (PK-like)"/>
    <property type="match status" value="1"/>
</dbReference>
<feature type="compositionally biased region" description="Low complexity" evidence="7">
    <location>
        <begin position="1128"/>
        <end position="1154"/>
    </location>
</feature>
<keyword evidence="1" id="KW-0723">Serine/threonine-protein kinase</keyword>
<keyword evidence="2" id="KW-0808">Transferase</keyword>
<dbReference type="PROSITE" id="PS00108">
    <property type="entry name" value="PROTEIN_KINASE_ST"/>
    <property type="match status" value="1"/>
</dbReference>
<dbReference type="InterPro" id="IPR000719">
    <property type="entry name" value="Prot_kinase_dom"/>
</dbReference>
<dbReference type="PANTHER" id="PTHR24058">
    <property type="entry name" value="DUAL SPECIFICITY PROTEIN KINASE"/>
    <property type="match status" value="1"/>
</dbReference>
<feature type="compositionally biased region" description="Polar residues" evidence="7">
    <location>
        <begin position="199"/>
        <end position="210"/>
    </location>
</feature>
<feature type="region of interest" description="Disordered" evidence="7">
    <location>
        <begin position="1172"/>
        <end position="1212"/>
    </location>
</feature>
<evidence type="ECO:0000313" key="10">
    <source>
        <dbReference type="WBParaSite" id="TREG1_136000.2"/>
    </source>
</evidence>
<evidence type="ECO:0000256" key="6">
    <source>
        <dbReference type="PROSITE-ProRule" id="PRU10141"/>
    </source>
</evidence>
<evidence type="ECO:0000259" key="8">
    <source>
        <dbReference type="PROSITE" id="PS50011"/>
    </source>
</evidence>
<feature type="binding site" evidence="6">
    <location>
        <position position="668"/>
    </location>
    <ligand>
        <name>ATP</name>
        <dbReference type="ChEBI" id="CHEBI:30616"/>
    </ligand>
</feature>
<evidence type="ECO:0000313" key="11">
    <source>
        <dbReference type="WBParaSite" id="TREG1_136000.3"/>
    </source>
</evidence>
<dbReference type="PROSITE" id="PS50011">
    <property type="entry name" value="PROTEIN_KINASE_DOM"/>
    <property type="match status" value="1"/>
</dbReference>
<accession>A0AA85J8F2</accession>
<keyword evidence="9" id="KW-1185">Reference proteome</keyword>
<dbReference type="WBParaSite" id="TREG1_136000.2">
    <property type="protein sequence ID" value="TREG1_136000.2"/>
    <property type="gene ID" value="TREG1_136000"/>
</dbReference>
<feature type="compositionally biased region" description="Polar residues" evidence="7">
    <location>
        <begin position="1172"/>
        <end position="1192"/>
    </location>
</feature>
<dbReference type="GO" id="GO:0005524">
    <property type="term" value="F:ATP binding"/>
    <property type="evidence" value="ECO:0007669"/>
    <property type="project" value="UniProtKB-UniRule"/>
</dbReference>
<feature type="domain" description="Protein kinase" evidence="8">
    <location>
        <begin position="639"/>
        <end position="1116"/>
    </location>
</feature>
<dbReference type="InterPro" id="IPR011009">
    <property type="entry name" value="Kinase-like_dom_sf"/>
</dbReference>
<dbReference type="InterPro" id="IPR017441">
    <property type="entry name" value="Protein_kinase_ATP_BS"/>
</dbReference>
<evidence type="ECO:0000256" key="4">
    <source>
        <dbReference type="ARBA" id="ARBA00022777"/>
    </source>
</evidence>
<feature type="region of interest" description="Disordered" evidence="7">
    <location>
        <begin position="188"/>
        <end position="210"/>
    </location>
</feature>
<evidence type="ECO:0000256" key="3">
    <source>
        <dbReference type="ARBA" id="ARBA00022741"/>
    </source>
</evidence>
<protein>
    <recommendedName>
        <fullName evidence="8">Protein kinase domain-containing protein</fullName>
    </recommendedName>
</protein>
<dbReference type="Gene3D" id="1.10.510.10">
    <property type="entry name" value="Transferase(Phosphotransferase) domain 1"/>
    <property type="match status" value="2"/>
</dbReference>
<dbReference type="PROSITE" id="PS00107">
    <property type="entry name" value="PROTEIN_KINASE_ATP"/>
    <property type="match status" value="1"/>
</dbReference>
<sequence>MNTDVRLNLIHMAVSGERLGKSGTCISSDLSVTNANTHSVVGKNGLMSNWSDTLATTTTTINHSQMPTLRSQVTQPSSALSSSPTLGACGGGGGAIYGQLVTADQLCQLERHSATNTSGGDDTAKSIEGVHKKTGLCLSSIKQTTNTTTTTHESKVQKASLSLNPVVSSTNLPQSASQVMTQSSYVYSDASVTKPPPQQTSKDTTNANQPMEISHSLGSESITFPHHTTDVQSTAMDLGGQPGSPSLSKVRTSVTSTCCNNNNNSQGGQNTYCYPIFPFGVSTTDHQVTCNPTSCSHMMKDTRCPVATVTQNEPISNITSQYSCPRDSEQRPVIKMSVNLIRTYKNINEVYYRKKRRIREQVGEDSIQKRDRKGSVTFLSNGNSITFGNGGGASIPSCQHGSTGNLTGVNAASVANTAALTCHYHHYHHHHHHCVPSQSTLSSQQVPALPPHRCGCSGCNNNSSSNNNPILGSSTCCPTSSEIQTRSGVNGINQTRHQAPGGQVHTKHHHHSTVFHNNQHGISHFPHHHPQQQQHIYDQGSSLPCNNPPKSYPTTDLNNNNSYNSSSNTAATSGLRTVTNTTTISSLTTTTTITATNVTGAICSGHLQQSNPSCIPPPSTVYSSHHGLVRIGDVWYDRYRILALIGKGTFGQVVRAFDKLTGEEVAIKVIKNKRSFVQQAEIEIKLLREMSVFQANEQLAAEVGANYIVNLKGHFSYHGHLCLVFELLSYNLYDLLGNTNYRGVSLNLTRKFAQQLCAALVFLSRPDVHVIHCDLKPENILLVNPKRSAIKVIDFGSSCHVHEKVYQYIQSRFYRSPEVLFNLDYGLGIDMWSLGCILVEMHTGEPLFCGANELEQLLQIIEVLGFPPVYMIEASPKLSTFFDCIPVMNSNTSASVTSSSSGVHLTNTSTSSSSSTTTNNNNNNIPMTVTTATGSTASTPCSTLLTTIAGNTSRGVVNKPTNTSCSTILSDTTTTTTTIATSNNSNNIIGVINTSATQSGDVVNNPSNNNNNTSSITTDKSNASVLLSTSGTVLYKPKRVWTKQECTYECKFSGVGTRPLRTVVGADIGGPKGCRRGEQGHTPEDYDKFVDLIQRMLVYEPRFRIRPEEALTHRFFTRKDDGQQQQQTGNSPTVTSSNSSTVTSTPSSVTSATAGGSTIVCSNVATTVIHSSTTNSSQSIPRSSCNKQSSPLTTSAANTTTTTSTTNTTTSGSCHCSSHEKLLSTNPCHHQSSGQEIFNASYLTFAPNQEIKHMISPPAATVASSTTTTTNTAVAAGSAPVVTYASIP</sequence>
<feature type="region of interest" description="Disordered" evidence="7">
    <location>
        <begin position="1116"/>
        <end position="1154"/>
    </location>
</feature>
<dbReference type="Pfam" id="PF00069">
    <property type="entry name" value="Pkinase"/>
    <property type="match status" value="1"/>
</dbReference>
<dbReference type="WBParaSite" id="TREG1_136000.3">
    <property type="protein sequence ID" value="TREG1_136000.3"/>
    <property type="gene ID" value="TREG1_136000"/>
</dbReference>
<keyword evidence="3 6" id="KW-0547">Nucleotide-binding</keyword>